<dbReference type="GO" id="GO:0000137">
    <property type="term" value="C:Golgi cis cisterna"/>
    <property type="evidence" value="ECO:0007669"/>
    <property type="project" value="TreeGrafter"/>
</dbReference>
<accession>A0A1J8QX03</accession>
<evidence type="ECO:0000313" key="10">
    <source>
        <dbReference type="Proteomes" id="UP000183567"/>
    </source>
</evidence>
<keyword evidence="2 8" id="KW-0812">Transmembrane</keyword>
<feature type="region of interest" description="Disordered" evidence="7">
    <location>
        <begin position="280"/>
        <end position="328"/>
    </location>
</feature>
<evidence type="ECO:0000256" key="8">
    <source>
        <dbReference type="SAM" id="Phobius"/>
    </source>
</evidence>
<feature type="compositionally biased region" description="Basic residues" evidence="7">
    <location>
        <begin position="1"/>
        <end position="15"/>
    </location>
</feature>
<evidence type="ECO:0000256" key="7">
    <source>
        <dbReference type="SAM" id="MobiDB-lite"/>
    </source>
</evidence>
<evidence type="ECO:0000256" key="6">
    <source>
        <dbReference type="ARBA" id="ARBA00025799"/>
    </source>
</evidence>
<dbReference type="GO" id="GO:0006888">
    <property type="term" value="P:endoplasmic reticulum to Golgi vesicle-mediated transport"/>
    <property type="evidence" value="ECO:0007669"/>
    <property type="project" value="InterPro"/>
</dbReference>
<dbReference type="OrthoDB" id="3219024at2759"/>
<organism evidence="9 10">
    <name type="scientific">Rhizopogon vesiculosus</name>
    <dbReference type="NCBI Taxonomy" id="180088"/>
    <lineage>
        <taxon>Eukaryota</taxon>
        <taxon>Fungi</taxon>
        <taxon>Dikarya</taxon>
        <taxon>Basidiomycota</taxon>
        <taxon>Agaricomycotina</taxon>
        <taxon>Agaricomycetes</taxon>
        <taxon>Agaricomycetidae</taxon>
        <taxon>Boletales</taxon>
        <taxon>Suillineae</taxon>
        <taxon>Rhizopogonaceae</taxon>
        <taxon>Rhizopogon</taxon>
    </lineage>
</organism>
<dbReference type="GO" id="GO:0042147">
    <property type="term" value="P:retrograde transport, endosome to Golgi"/>
    <property type="evidence" value="ECO:0007669"/>
    <property type="project" value="InterPro"/>
</dbReference>
<proteinExistence type="inferred from homology"/>
<feature type="compositionally biased region" description="Polar residues" evidence="7">
    <location>
        <begin position="228"/>
        <end position="240"/>
    </location>
</feature>
<dbReference type="GO" id="GO:0000139">
    <property type="term" value="C:Golgi membrane"/>
    <property type="evidence" value="ECO:0007669"/>
    <property type="project" value="UniProtKB-SubCell"/>
</dbReference>
<evidence type="ECO:0000256" key="4">
    <source>
        <dbReference type="ARBA" id="ARBA00023034"/>
    </source>
</evidence>
<feature type="transmembrane region" description="Helical" evidence="8">
    <location>
        <begin position="499"/>
        <end position="523"/>
    </location>
</feature>
<feature type="compositionally biased region" description="Basic and acidic residues" evidence="7">
    <location>
        <begin position="40"/>
        <end position="55"/>
    </location>
</feature>
<comment type="caution">
    <text evidence="9">The sequence shown here is derived from an EMBL/GenBank/DDBJ whole genome shotgun (WGS) entry which is preliminary data.</text>
</comment>
<dbReference type="GO" id="GO:0005783">
    <property type="term" value="C:endoplasmic reticulum"/>
    <property type="evidence" value="ECO:0007669"/>
    <property type="project" value="TreeGrafter"/>
</dbReference>
<feature type="compositionally biased region" description="Polar residues" evidence="7">
    <location>
        <begin position="88"/>
        <end position="107"/>
    </location>
</feature>
<feature type="compositionally biased region" description="Low complexity" evidence="7">
    <location>
        <begin position="309"/>
        <end position="322"/>
    </location>
</feature>
<feature type="compositionally biased region" description="Polar residues" evidence="7">
    <location>
        <begin position="29"/>
        <end position="39"/>
    </location>
</feature>
<dbReference type="Pfam" id="PF04178">
    <property type="entry name" value="Got1"/>
    <property type="match status" value="1"/>
</dbReference>
<feature type="compositionally biased region" description="Polar residues" evidence="7">
    <location>
        <begin position="56"/>
        <end position="70"/>
    </location>
</feature>
<dbReference type="EMBL" id="LVVM01001748">
    <property type="protein sequence ID" value="OJA17913.1"/>
    <property type="molecule type" value="Genomic_DNA"/>
</dbReference>
<feature type="transmembrane region" description="Helical" evidence="8">
    <location>
        <begin position="460"/>
        <end position="478"/>
    </location>
</feature>
<evidence type="ECO:0000256" key="5">
    <source>
        <dbReference type="ARBA" id="ARBA00023136"/>
    </source>
</evidence>
<dbReference type="STRING" id="180088.A0A1J8QX03"/>
<protein>
    <submittedName>
        <fullName evidence="9">Uncharacterized protein</fullName>
    </submittedName>
</protein>
<comment type="subcellular location">
    <subcellularLocation>
        <location evidence="1">Golgi apparatus membrane</location>
        <topology evidence="1">Multi-pass membrane protein</topology>
    </subcellularLocation>
</comment>
<dbReference type="GO" id="GO:0030134">
    <property type="term" value="C:COPII-coated ER to Golgi transport vesicle"/>
    <property type="evidence" value="ECO:0007669"/>
    <property type="project" value="TreeGrafter"/>
</dbReference>
<evidence type="ECO:0000256" key="2">
    <source>
        <dbReference type="ARBA" id="ARBA00022692"/>
    </source>
</evidence>
<evidence type="ECO:0000256" key="1">
    <source>
        <dbReference type="ARBA" id="ARBA00004653"/>
    </source>
</evidence>
<dbReference type="PANTHER" id="PTHR21493">
    <property type="entry name" value="CGI-141-RELATED/LIPASE CONTAINING PROTEIN"/>
    <property type="match status" value="1"/>
</dbReference>
<sequence>MPPKTHRAGLPRTHSRSSSGGSSKALNLHFTQRDPTPTKQAEKTKKNGLVHDLHPRNTSPHPSRVNSSARLASREQPPAAQVQRHVPPSNQRQTTGKPKTGFTLTSQADEDDEWVSSESGAATPSGLGFDSGRSQTPVEAYKLSSPTDPPIEEPVHRPETPIVQLSRVPTIRPPSAATLAACASPALVSKHQEEHSLSQHPPESRILGTRSENTSPIHRSHPHKRQSVTRPPSTHSTASRNDVPLRPHPLIRGQSYGHTAPVTPRMVPLAPLTITSEAAPAQLSTSPPQDVEDKISTSPSSIKTAHAPSSNRRTSVSSTRSVATLPTQSHIQPHFKVMHDRTRTLSSISSHSSSSVQALSSLAQLPTTRPSTPQYTSHFPAASLYANLEAVHPLLPPPYLSAHMSILAHRSPLRESYDRVNVAKEQQRRGESAWGVQIGVALTTFGTLFMFLGIMLFFDAALLALGNMLFLSGLTLIIGPQKTFYFFARKQKLRGTVCFIGGILLVFMKYAFIGMIVEIFGFLNLFGDFFPVVVTFMRQLPFIGNILSLPFIRPIVDRIAGSRTSAV</sequence>
<keyword evidence="10" id="KW-1185">Reference proteome</keyword>
<evidence type="ECO:0000313" key="9">
    <source>
        <dbReference type="EMBL" id="OJA17913.1"/>
    </source>
</evidence>
<keyword evidence="4" id="KW-0333">Golgi apparatus</keyword>
<feature type="compositionally biased region" description="Basic residues" evidence="7">
    <location>
        <begin position="218"/>
        <end position="227"/>
    </location>
</feature>
<feature type="region of interest" description="Disordered" evidence="7">
    <location>
        <begin position="1"/>
        <end position="169"/>
    </location>
</feature>
<dbReference type="PANTHER" id="PTHR21493:SF9">
    <property type="entry name" value="GOLGI TRANSPORT PROTEIN 1-RELATED"/>
    <property type="match status" value="1"/>
</dbReference>
<dbReference type="InterPro" id="IPR045176">
    <property type="entry name" value="Got1"/>
</dbReference>
<keyword evidence="5 8" id="KW-0472">Membrane</keyword>
<reference evidence="9 10" key="1">
    <citation type="submission" date="2016-03" db="EMBL/GenBank/DDBJ databases">
        <title>Comparative genomics of the ectomycorrhizal sister species Rhizopogon vinicolor and Rhizopogon vesiculosus (Basidiomycota: Boletales) reveals a divergence of the mating type B locus.</title>
        <authorList>
            <person name="Mujic A.B."/>
            <person name="Kuo A."/>
            <person name="Tritt A."/>
            <person name="Lipzen A."/>
            <person name="Chen C."/>
            <person name="Johnson J."/>
            <person name="Sharma A."/>
            <person name="Barry K."/>
            <person name="Grigoriev I.V."/>
            <person name="Spatafora J.W."/>
        </authorList>
    </citation>
    <scope>NUCLEOTIDE SEQUENCE [LARGE SCALE GENOMIC DNA]</scope>
    <source>
        <strain evidence="9 10">AM-OR11-056</strain>
    </source>
</reference>
<dbReference type="GO" id="GO:0005829">
    <property type="term" value="C:cytosol"/>
    <property type="evidence" value="ECO:0007669"/>
    <property type="project" value="GOC"/>
</dbReference>
<name>A0A1J8QX03_9AGAM</name>
<gene>
    <name evidence="9" type="ORF">AZE42_09237</name>
</gene>
<dbReference type="AlphaFoldDB" id="A0A1J8QX03"/>
<dbReference type="InterPro" id="IPR007305">
    <property type="entry name" value="Vesicle_transpt_Got1/SFT2"/>
</dbReference>
<feature type="region of interest" description="Disordered" evidence="7">
    <location>
        <begin position="185"/>
        <end position="261"/>
    </location>
</feature>
<evidence type="ECO:0000256" key="3">
    <source>
        <dbReference type="ARBA" id="ARBA00022989"/>
    </source>
</evidence>
<comment type="similarity">
    <text evidence="6">Belongs to the GOT1 family.</text>
</comment>
<dbReference type="Proteomes" id="UP000183567">
    <property type="component" value="Unassembled WGS sequence"/>
</dbReference>
<keyword evidence="3 8" id="KW-1133">Transmembrane helix</keyword>
<feature type="transmembrane region" description="Helical" evidence="8">
    <location>
        <begin position="529"/>
        <end position="552"/>
    </location>
</feature>